<dbReference type="PANTHER" id="PTHR38075">
    <property type="entry name" value="DUF4139 DOMAIN-CONTAINING PROTEIN"/>
    <property type="match status" value="1"/>
</dbReference>
<dbReference type="AlphaFoldDB" id="A0A6F8VB66"/>
<dbReference type="Pfam" id="PF13598">
    <property type="entry name" value="DUF4139"/>
    <property type="match status" value="1"/>
</dbReference>
<evidence type="ECO:0000313" key="2">
    <source>
        <dbReference type="EMBL" id="BCB27083.1"/>
    </source>
</evidence>
<dbReference type="InterPro" id="IPR037291">
    <property type="entry name" value="DUF4139"/>
</dbReference>
<dbReference type="KEGG" id="slac:SKTS_19690"/>
<evidence type="ECO:0000313" key="3">
    <source>
        <dbReference type="Proteomes" id="UP000502260"/>
    </source>
</evidence>
<dbReference type="RefSeq" id="WP_425315629.1">
    <property type="nucleotide sequence ID" value="NZ_AP022853.1"/>
</dbReference>
<dbReference type="EMBL" id="AP022853">
    <property type="protein sequence ID" value="BCB27083.1"/>
    <property type="molecule type" value="Genomic_DNA"/>
</dbReference>
<gene>
    <name evidence="2" type="ORF">SKTS_19690</name>
</gene>
<protein>
    <submittedName>
        <fullName evidence="2">DUF4139 domain-containing protein</fullName>
    </submittedName>
</protein>
<accession>A0A6F8VB66</accession>
<dbReference type="Proteomes" id="UP000502260">
    <property type="component" value="Chromosome"/>
</dbReference>
<sequence>MMLKIFVYGCVLLVSMVMVPIRAASGMEVAKEEILSSLKDQQEVAVTIYNENLALVKDQRRVALERGKNRLAWRDVSARIMPETALLRSLGGGDGDGVVLLEQNFDFDLLTPQKLLDKYVGQKVTVIKTNPATGAESSEFATVLSTNAGVVLKFADRIETGAPGRIVFKAVPDNLRDRPTLVITLHSSGAGQQPMELSYLTGGLSWRADYVAELSPKDDQLDLNGWVTLTNVSGTSYPDAKLQLVAGDVNRVRHEMDFAQDGRVMKAMPMAAPAMAEEGLFEYHLYSLERPTTIAEQQTKQVALLSAQHVPTRKELLLQGRDYYYRSSYGDLGQKMKVGVYVEFENKANGLGVPLPKGVIRVYKKDSKGSAQFVGEDRIDHTPRNEKVRLKLGEAFDVTADKKQTDFQKVGGSGRYNYIFESAYQIELKNAKDEAVMVKVMEPVPGDWEILSESQVHKKEASNTVVWQVTVPPGGRSILNYRVKVRL</sequence>
<organism evidence="2 3">
    <name type="scientific">Sulfurimicrobium lacus</name>
    <dbReference type="NCBI Taxonomy" id="2715678"/>
    <lineage>
        <taxon>Bacteria</taxon>
        <taxon>Pseudomonadati</taxon>
        <taxon>Pseudomonadota</taxon>
        <taxon>Betaproteobacteria</taxon>
        <taxon>Nitrosomonadales</taxon>
        <taxon>Sulfuricellaceae</taxon>
        <taxon>Sulfurimicrobium</taxon>
    </lineage>
</organism>
<name>A0A6F8VB66_9PROT</name>
<keyword evidence="3" id="KW-1185">Reference proteome</keyword>
<feature type="domain" description="DUF4139" evidence="1">
    <location>
        <begin position="195"/>
        <end position="486"/>
    </location>
</feature>
<evidence type="ECO:0000259" key="1">
    <source>
        <dbReference type="Pfam" id="PF13598"/>
    </source>
</evidence>
<dbReference type="PANTHER" id="PTHR38075:SF1">
    <property type="entry name" value="DUF4139 DOMAIN-CONTAINING PROTEIN"/>
    <property type="match status" value="1"/>
</dbReference>
<reference evidence="3" key="1">
    <citation type="submission" date="2020-03" db="EMBL/GenBank/DDBJ databases">
        <title>Complete genome sequence of sulfur-oxidizing bacterium skT11.</title>
        <authorList>
            <person name="Kanda M."/>
            <person name="Kojima H."/>
            <person name="Fukui M."/>
        </authorList>
    </citation>
    <scope>NUCLEOTIDE SEQUENCE [LARGE SCALE GENOMIC DNA]</scope>
    <source>
        <strain evidence="3">skT11</strain>
    </source>
</reference>
<proteinExistence type="predicted"/>